<name>A0A9P4IB88_9PEZI</name>
<accession>A0A9P4IB88</accession>
<keyword evidence="3" id="KW-1185">Reference proteome</keyword>
<evidence type="ECO:0000313" key="3">
    <source>
        <dbReference type="Proteomes" id="UP000799772"/>
    </source>
</evidence>
<sequence length="197" mass="22990">VYSPLNNENEEIRVLLLQPDTEGQPIHCSLEIVSLQAWPDYEALSYVWGDASNLKSIYIDETAKYETENLEIALLHLRHETQHRRLWVDAVSINQEDNDEKSKQVEQMKKIYQFASRVLVWLGKEENGSDLGMELLETFDSWVEVGVAETINAVLTENDWDRAFGLIYPIFFRRWWTRAWTLQEYVVAREPPLIGCG</sequence>
<dbReference type="PANTHER" id="PTHR24148">
    <property type="entry name" value="ANKYRIN REPEAT DOMAIN-CONTAINING PROTEIN 39 HOMOLOG-RELATED"/>
    <property type="match status" value="1"/>
</dbReference>
<evidence type="ECO:0000259" key="1">
    <source>
        <dbReference type="Pfam" id="PF06985"/>
    </source>
</evidence>
<dbReference type="EMBL" id="ML978132">
    <property type="protein sequence ID" value="KAF2095101.1"/>
    <property type="molecule type" value="Genomic_DNA"/>
</dbReference>
<dbReference type="AlphaFoldDB" id="A0A9P4IB88"/>
<proteinExistence type="predicted"/>
<dbReference type="Pfam" id="PF06985">
    <property type="entry name" value="HET"/>
    <property type="match status" value="1"/>
</dbReference>
<feature type="non-terminal residue" evidence="2">
    <location>
        <position position="1"/>
    </location>
</feature>
<comment type="caution">
    <text evidence="2">The sequence shown here is derived from an EMBL/GenBank/DDBJ whole genome shotgun (WGS) entry which is preliminary data.</text>
</comment>
<dbReference type="InterPro" id="IPR010730">
    <property type="entry name" value="HET"/>
</dbReference>
<feature type="non-terminal residue" evidence="2">
    <location>
        <position position="197"/>
    </location>
</feature>
<organism evidence="2 3">
    <name type="scientific">Rhizodiscina lignyota</name>
    <dbReference type="NCBI Taxonomy" id="1504668"/>
    <lineage>
        <taxon>Eukaryota</taxon>
        <taxon>Fungi</taxon>
        <taxon>Dikarya</taxon>
        <taxon>Ascomycota</taxon>
        <taxon>Pezizomycotina</taxon>
        <taxon>Dothideomycetes</taxon>
        <taxon>Pleosporomycetidae</taxon>
        <taxon>Aulographales</taxon>
        <taxon>Rhizodiscinaceae</taxon>
        <taxon>Rhizodiscina</taxon>
    </lineage>
</organism>
<protein>
    <submittedName>
        <fullName evidence="2">HET-domain-containing protein</fullName>
    </submittedName>
</protein>
<dbReference type="Proteomes" id="UP000799772">
    <property type="component" value="Unassembled WGS sequence"/>
</dbReference>
<evidence type="ECO:0000313" key="2">
    <source>
        <dbReference type="EMBL" id="KAF2095101.1"/>
    </source>
</evidence>
<gene>
    <name evidence="2" type="ORF">NA57DRAFT_11836</name>
</gene>
<dbReference type="PANTHER" id="PTHR24148:SF82">
    <property type="entry name" value="HETEROKARYON INCOMPATIBILITY DOMAIN-CONTAINING PROTEIN"/>
    <property type="match status" value="1"/>
</dbReference>
<reference evidence="2" key="1">
    <citation type="journal article" date="2020" name="Stud. Mycol.">
        <title>101 Dothideomycetes genomes: a test case for predicting lifestyles and emergence of pathogens.</title>
        <authorList>
            <person name="Haridas S."/>
            <person name="Albert R."/>
            <person name="Binder M."/>
            <person name="Bloem J."/>
            <person name="Labutti K."/>
            <person name="Salamov A."/>
            <person name="Andreopoulos B."/>
            <person name="Baker S."/>
            <person name="Barry K."/>
            <person name="Bills G."/>
            <person name="Bluhm B."/>
            <person name="Cannon C."/>
            <person name="Castanera R."/>
            <person name="Culley D."/>
            <person name="Daum C."/>
            <person name="Ezra D."/>
            <person name="Gonzalez J."/>
            <person name="Henrissat B."/>
            <person name="Kuo A."/>
            <person name="Liang C."/>
            <person name="Lipzen A."/>
            <person name="Lutzoni F."/>
            <person name="Magnuson J."/>
            <person name="Mondo S."/>
            <person name="Nolan M."/>
            <person name="Ohm R."/>
            <person name="Pangilinan J."/>
            <person name="Park H.-J."/>
            <person name="Ramirez L."/>
            <person name="Alfaro M."/>
            <person name="Sun H."/>
            <person name="Tritt A."/>
            <person name="Yoshinaga Y."/>
            <person name="Zwiers L.-H."/>
            <person name="Turgeon B."/>
            <person name="Goodwin S."/>
            <person name="Spatafora J."/>
            <person name="Crous P."/>
            <person name="Grigoriev I."/>
        </authorList>
    </citation>
    <scope>NUCLEOTIDE SEQUENCE</scope>
    <source>
        <strain evidence="2">CBS 133067</strain>
    </source>
</reference>
<dbReference type="OrthoDB" id="3553147at2759"/>
<dbReference type="InterPro" id="IPR052895">
    <property type="entry name" value="HetReg/Transcr_Mod"/>
</dbReference>
<feature type="domain" description="Heterokaryon incompatibility" evidence="1">
    <location>
        <begin position="41"/>
        <end position="184"/>
    </location>
</feature>